<dbReference type="Pfam" id="PF01625">
    <property type="entry name" value="PMSR"/>
    <property type="match status" value="1"/>
</dbReference>
<feature type="domain" description="Peptide methionine sulphoxide reductase MsrA" evidence="5">
    <location>
        <begin position="7"/>
        <end position="159"/>
    </location>
</feature>
<dbReference type="InterPro" id="IPR036509">
    <property type="entry name" value="Met_Sox_Rdtase_MsrA_sf"/>
</dbReference>
<evidence type="ECO:0000259" key="5">
    <source>
        <dbReference type="Pfam" id="PF01625"/>
    </source>
</evidence>
<sequence length="181" mass="20313">MRETEVALFGNGCFWCTEAIFQKLKGVESVLPGYAGGQMAHPDYKSVCTGETGHAEVLQVVFDPDVISYRQLLQIFFLTHDPTQLNRQGNDVGTQYRSIIFALTPEQRLTAEAALKEAQSPDLWGPDVVTEISGPARFWEAEASHHDFFTRNPSNAYCNAVVAPKLQKARRQFLSLMRDDM</sequence>
<dbReference type="InterPro" id="IPR002569">
    <property type="entry name" value="Met_Sox_Rdtase_MsrA_dom"/>
</dbReference>
<evidence type="ECO:0000256" key="4">
    <source>
        <dbReference type="HAMAP-Rule" id="MF_01401"/>
    </source>
</evidence>
<proteinExistence type="inferred from homology"/>
<comment type="caution">
    <text evidence="6">The sequence shown here is derived from an EMBL/GenBank/DDBJ whole genome shotgun (WGS) entry which is preliminary data.</text>
</comment>
<gene>
    <name evidence="4 6" type="primary">msrA</name>
    <name evidence="6" type="ORF">DOFOFD_07680</name>
</gene>
<comment type="catalytic activity">
    <reaction evidence="2 4">
        <text>L-methionyl-[protein] + [thioredoxin]-disulfide + H2O = L-methionyl-(S)-S-oxide-[protein] + [thioredoxin]-dithiol</text>
        <dbReference type="Rhea" id="RHEA:14217"/>
        <dbReference type="Rhea" id="RHEA-COMP:10698"/>
        <dbReference type="Rhea" id="RHEA-COMP:10700"/>
        <dbReference type="Rhea" id="RHEA-COMP:12313"/>
        <dbReference type="Rhea" id="RHEA-COMP:12315"/>
        <dbReference type="ChEBI" id="CHEBI:15377"/>
        <dbReference type="ChEBI" id="CHEBI:16044"/>
        <dbReference type="ChEBI" id="CHEBI:29950"/>
        <dbReference type="ChEBI" id="CHEBI:44120"/>
        <dbReference type="ChEBI" id="CHEBI:50058"/>
        <dbReference type="EC" id="1.8.4.11"/>
    </reaction>
</comment>
<name>A0ABU7U4U0_9PROT</name>
<dbReference type="Gene3D" id="3.30.1060.10">
    <property type="entry name" value="Peptide methionine sulphoxide reductase MsrA"/>
    <property type="match status" value="1"/>
</dbReference>
<comment type="function">
    <text evidence="4">Has an important function as a repair enzyme for proteins that have been inactivated by oxidation. Catalyzes the reversible oxidation-reduction of methionine sulfoxide in proteins to methionine.</text>
</comment>
<keyword evidence="7" id="KW-1185">Reference proteome</keyword>
<accession>A0ABU7U4U0</accession>
<comment type="catalytic activity">
    <reaction evidence="3 4">
        <text>[thioredoxin]-disulfide + L-methionine + H2O = L-methionine (S)-S-oxide + [thioredoxin]-dithiol</text>
        <dbReference type="Rhea" id="RHEA:19993"/>
        <dbReference type="Rhea" id="RHEA-COMP:10698"/>
        <dbReference type="Rhea" id="RHEA-COMP:10700"/>
        <dbReference type="ChEBI" id="CHEBI:15377"/>
        <dbReference type="ChEBI" id="CHEBI:29950"/>
        <dbReference type="ChEBI" id="CHEBI:50058"/>
        <dbReference type="ChEBI" id="CHEBI:57844"/>
        <dbReference type="ChEBI" id="CHEBI:58772"/>
        <dbReference type="EC" id="1.8.4.11"/>
    </reaction>
</comment>
<dbReference type="PANTHER" id="PTHR43774:SF1">
    <property type="entry name" value="PEPTIDE METHIONINE SULFOXIDE REDUCTASE MSRA 2"/>
    <property type="match status" value="1"/>
</dbReference>
<dbReference type="RefSeq" id="WP_394819787.1">
    <property type="nucleotide sequence ID" value="NZ_JAWJZY010000003.1"/>
</dbReference>
<keyword evidence="1 4" id="KW-0560">Oxidoreductase</keyword>
<evidence type="ECO:0000313" key="7">
    <source>
        <dbReference type="Proteomes" id="UP001312908"/>
    </source>
</evidence>
<dbReference type="HAMAP" id="MF_01401">
    <property type="entry name" value="MsrA"/>
    <property type="match status" value="1"/>
</dbReference>
<evidence type="ECO:0000256" key="3">
    <source>
        <dbReference type="ARBA" id="ARBA00048782"/>
    </source>
</evidence>
<evidence type="ECO:0000313" key="6">
    <source>
        <dbReference type="EMBL" id="MEE8658889.1"/>
    </source>
</evidence>
<evidence type="ECO:0000256" key="1">
    <source>
        <dbReference type="ARBA" id="ARBA00023002"/>
    </source>
</evidence>
<dbReference type="EMBL" id="JAWJZY010000003">
    <property type="protein sequence ID" value="MEE8658889.1"/>
    <property type="molecule type" value="Genomic_DNA"/>
</dbReference>
<dbReference type="PANTHER" id="PTHR43774">
    <property type="entry name" value="PEPTIDE METHIONINE SULFOXIDE REDUCTASE"/>
    <property type="match status" value="1"/>
</dbReference>
<dbReference type="Proteomes" id="UP001312908">
    <property type="component" value="Unassembled WGS sequence"/>
</dbReference>
<organism evidence="6 7">
    <name type="scientific">Sorlinia euscelidii</name>
    <dbReference type="NCBI Taxonomy" id="3081148"/>
    <lineage>
        <taxon>Bacteria</taxon>
        <taxon>Pseudomonadati</taxon>
        <taxon>Pseudomonadota</taxon>
        <taxon>Alphaproteobacteria</taxon>
        <taxon>Acetobacterales</taxon>
        <taxon>Acetobacteraceae</taxon>
        <taxon>Sorlinia</taxon>
    </lineage>
</organism>
<protein>
    <recommendedName>
        <fullName evidence="4">Peptide methionine sulfoxide reductase MsrA</fullName>
        <shortName evidence="4">Protein-methionine-S-oxide reductase</shortName>
        <ecNumber evidence="4">1.8.4.11</ecNumber>
    </recommendedName>
    <alternativeName>
        <fullName evidence="4">Peptide-methionine (S)-S-oxide reductase</fullName>
        <shortName evidence="4">Peptide Met(O) reductase</shortName>
    </alternativeName>
</protein>
<dbReference type="EC" id="1.8.4.11" evidence="4"/>
<reference evidence="6 7" key="1">
    <citation type="submission" date="2023-10" db="EMBL/GenBank/DDBJ databases">
        <title>Sorlinia euscelidii gen. nov., sp. nov., an acetic acid bacteria isolated from the gut of Euscelidius variegatus emitter.</title>
        <authorList>
            <person name="Michoud G."/>
            <person name="Marasco R."/>
            <person name="Seferji K."/>
            <person name="Gonella E."/>
            <person name="Garuglieri E."/>
            <person name="Alma A."/>
            <person name="Mapelli F."/>
            <person name="Borin S."/>
            <person name="Daffonchio D."/>
            <person name="Crotti E."/>
        </authorList>
    </citation>
    <scope>NUCLEOTIDE SEQUENCE [LARGE SCALE GENOMIC DNA]</scope>
    <source>
        <strain evidence="6 7">EV16P</strain>
    </source>
</reference>
<evidence type="ECO:0000256" key="2">
    <source>
        <dbReference type="ARBA" id="ARBA00047806"/>
    </source>
</evidence>
<dbReference type="NCBIfam" id="TIGR00401">
    <property type="entry name" value="msrA"/>
    <property type="match status" value="1"/>
</dbReference>
<comment type="similarity">
    <text evidence="4">Belongs to the MsrA Met sulfoxide reductase family.</text>
</comment>
<feature type="active site" evidence="4">
    <location>
        <position position="13"/>
    </location>
</feature>
<dbReference type="SUPFAM" id="SSF55068">
    <property type="entry name" value="Peptide methionine sulfoxide reductase"/>
    <property type="match status" value="1"/>
</dbReference>